<sequence>MALVKNIDFHIHGYDDFIERVLPELDVICNETLADPEGHFQIAIMEAVNNAAQYSLAGLTEAAVDIKMSIRDMDIKVSVSSETKEFDVKRFCDEIKALGKDKQWQRKTFGEFKGTRLSGRGIWLMLEACEYLYIDVKDKTVTMCVSYPLPKKLITQNIGVLSERLFLSENGVIF</sequence>
<dbReference type="GO" id="GO:0005524">
    <property type="term" value="F:ATP binding"/>
    <property type="evidence" value="ECO:0007669"/>
    <property type="project" value="UniProtKB-KW"/>
</dbReference>
<keyword evidence="2" id="KW-1185">Reference proteome</keyword>
<keyword evidence="1" id="KW-0067">ATP-binding</keyword>
<dbReference type="Proteomes" id="UP000433181">
    <property type="component" value="Unassembled WGS sequence"/>
</dbReference>
<proteinExistence type="predicted"/>
<protein>
    <submittedName>
        <fullName evidence="1">ATP-binding protein</fullName>
    </submittedName>
</protein>
<dbReference type="RefSeq" id="WP_154408199.1">
    <property type="nucleotide sequence ID" value="NZ_VUNR01000047.1"/>
</dbReference>
<reference evidence="1 2" key="1">
    <citation type="submission" date="2019-08" db="EMBL/GenBank/DDBJ databases">
        <title>In-depth cultivation of the pig gut microbiome towards novel bacterial diversity and tailored functional studies.</title>
        <authorList>
            <person name="Wylensek D."/>
            <person name="Hitch T.C.A."/>
            <person name="Clavel T."/>
        </authorList>
    </citation>
    <scope>NUCLEOTIDE SEQUENCE [LARGE SCALE GENOMIC DNA]</scope>
    <source>
        <strain evidence="1 2">WCA-693-APC-5D-A</strain>
    </source>
</reference>
<keyword evidence="1" id="KW-0547">Nucleotide-binding</keyword>
<dbReference type="InterPro" id="IPR036890">
    <property type="entry name" value="HATPase_C_sf"/>
</dbReference>
<organism evidence="1 2">
    <name type="scientific">Anaerovibrio slackiae</name>
    <dbReference type="NCBI Taxonomy" id="2652309"/>
    <lineage>
        <taxon>Bacteria</taxon>
        <taxon>Bacillati</taxon>
        <taxon>Bacillota</taxon>
        <taxon>Negativicutes</taxon>
        <taxon>Selenomonadales</taxon>
        <taxon>Selenomonadaceae</taxon>
        <taxon>Anaerovibrio</taxon>
    </lineage>
</organism>
<dbReference type="AlphaFoldDB" id="A0A6I2UKC9"/>
<name>A0A6I2UKC9_9FIRM</name>
<evidence type="ECO:0000313" key="2">
    <source>
        <dbReference type="Proteomes" id="UP000433181"/>
    </source>
</evidence>
<dbReference type="Gene3D" id="3.30.565.10">
    <property type="entry name" value="Histidine kinase-like ATPase, C-terminal domain"/>
    <property type="match status" value="1"/>
</dbReference>
<dbReference type="EMBL" id="VUNR01000047">
    <property type="protein sequence ID" value="MSU10034.1"/>
    <property type="molecule type" value="Genomic_DNA"/>
</dbReference>
<accession>A0A6I2UKC9</accession>
<dbReference type="GeneID" id="96780002"/>
<evidence type="ECO:0000313" key="1">
    <source>
        <dbReference type="EMBL" id="MSU10034.1"/>
    </source>
</evidence>
<gene>
    <name evidence="1" type="ORF">FYJ84_13800</name>
</gene>
<comment type="caution">
    <text evidence="1">The sequence shown here is derived from an EMBL/GenBank/DDBJ whole genome shotgun (WGS) entry which is preliminary data.</text>
</comment>